<gene>
    <name evidence="2" type="primary">WDR52_0</name>
    <name evidence="2" type="ORF">CM83_100014</name>
</gene>
<reference evidence="2" key="2">
    <citation type="submission" date="2014-07" db="EMBL/GenBank/DDBJ databases">
        <authorList>
            <person name="Hull J."/>
        </authorList>
    </citation>
    <scope>NUCLEOTIDE SEQUENCE</scope>
</reference>
<evidence type="ECO:0000313" key="3">
    <source>
        <dbReference type="EMBL" id="JAG62273.1"/>
    </source>
</evidence>
<dbReference type="EMBL" id="GBHO01007492">
    <property type="protein sequence ID" value="JAG36112.1"/>
    <property type="molecule type" value="Transcribed_RNA"/>
</dbReference>
<protein>
    <submittedName>
        <fullName evidence="2">WD repeat-containing protein 52</fullName>
    </submittedName>
</protein>
<feature type="region of interest" description="Disordered" evidence="1">
    <location>
        <begin position="1"/>
        <end position="69"/>
    </location>
</feature>
<dbReference type="EMBL" id="GBRD01003548">
    <property type="protein sequence ID" value="JAG62273.1"/>
    <property type="molecule type" value="Transcribed_RNA"/>
</dbReference>
<evidence type="ECO:0000256" key="1">
    <source>
        <dbReference type="SAM" id="MobiDB-lite"/>
    </source>
</evidence>
<evidence type="ECO:0000313" key="2">
    <source>
        <dbReference type="EMBL" id="JAG36112.1"/>
    </source>
</evidence>
<reference evidence="3" key="3">
    <citation type="submission" date="2014-09" db="EMBL/GenBank/DDBJ databases">
        <authorList>
            <person name="Magalhaes I.L.F."/>
            <person name="Oliveira U."/>
            <person name="Santos F.R."/>
            <person name="Vidigal T.H.D.A."/>
            <person name="Brescovit A.D."/>
            <person name="Santos A.J."/>
        </authorList>
    </citation>
    <scope>NUCLEOTIDE SEQUENCE</scope>
</reference>
<proteinExistence type="predicted"/>
<accession>A0A0A9YSY3</accession>
<dbReference type="AlphaFoldDB" id="A0A0A9YSY3"/>
<sequence length="162" mass="18236">MSKTGDLKDNSAISLDQSEHLGGAGSSGSRRDIQNNESSNDVQEEKGEEKDVTEEALDESEIGEDVDEYETTDFISLPKYSEKSTFKQDPLELEYSFGYDCKRPNLCVVDPNTLLWYTGNIIHIFDAKKRHLTFRRSALGQDISCLAKSKATDEFAVAEKRR</sequence>
<organism evidence="2">
    <name type="scientific">Lygus hesperus</name>
    <name type="common">Western plant bug</name>
    <dbReference type="NCBI Taxonomy" id="30085"/>
    <lineage>
        <taxon>Eukaryota</taxon>
        <taxon>Metazoa</taxon>
        <taxon>Ecdysozoa</taxon>
        <taxon>Arthropoda</taxon>
        <taxon>Hexapoda</taxon>
        <taxon>Insecta</taxon>
        <taxon>Pterygota</taxon>
        <taxon>Neoptera</taxon>
        <taxon>Paraneoptera</taxon>
        <taxon>Hemiptera</taxon>
        <taxon>Heteroptera</taxon>
        <taxon>Panheteroptera</taxon>
        <taxon>Cimicomorpha</taxon>
        <taxon>Miridae</taxon>
        <taxon>Mirini</taxon>
        <taxon>Lygus</taxon>
    </lineage>
</organism>
<reference evidence="2" key="1">
    <citation type="journal article" date="2014" name="PLoS ONE">
        <title>Transcriptome-Based Identification of ABC Transporters in the Western Tarnished Plant Bug Lygus hesperus.</title>
        <authorList>
            <person name="Hull J.J."/>
            <person name="Chaney K."/>
            <person name="Geib S.M."/>
            <person name="Fabrick J.A."/>
            <person name="Brent C.S."/>
            <person name="Walsh D."/>
            <person name="Lavine L.C."/>
        </authorList>
    </citation>
    <scope>NUCLEOTIDE SEQUENCE</scope>
</reference>
<feature type="compositionally biased region" description="Acidic residues" evidence="1">
    <location>
        <begin position="51"/>
        <end position="69"/>
    </location>
</feature>
<name>A0A0A9YSY3_LYGHE</name>